<sequence>MTSALSYHERVVSDQSIPPMKSSPEHTTVYCFDQFELDVERFVLLADGQPVTLEPKLFNLLWLLVRQAGKVVTQEDMIEQIWQGRVVTSNAISRAVYELRKILDQTQGADSMIKTVRARGYQFNVAVKQVSASPNKRTATHFRPLWLLLSVFMLLAVGVMWFVLKDNQDEFSAIQAVAQQEVSLVILPWVREQADDRLVHLSHVLVDQLMVQLSATDVNRVIGPDSLSGISAQFNDMLTIQKATHANYILEGFVTEPAPEQLRLHLTLHHFNGGVMEPYDLGAFDFPWPQDRLAVQALYNQRKNTVREIVKLIQPKAQLLTEDTGLIPDPGVYRLLITAHHLGRSNDCEQISRAMELLSAAIEQDDQFAYAWHLLMGNHFKQIWICGGSNVHYDLALKAAEQVESLAPGRFESAKIARNAILLEHNKVEQAYELNRHLPEHKNRLMYLKVSNLRYAGFLNKAAALNQTMLIRDPYFYSSRPIYQAPNTFLYLNEFEKHLALLASPGNQYHDYYRALNLMLSGDASGAHEVLLRVLEDQPKGVFGDFSRALLAIIQGDNQAAIRKVEETIQLRNKQGLSDGEVTYKQVQLMALAGAQDDALDLLELTLKQGFFAANYWQSDPAMKALHNHPRFNSLVASARQRHRAFARRFDLAAEF</sequence>
<comment type="caution">
    <text evidence="5">The sequence shown here is derived from an EMBL/GenBank/DDBJ whole genome shotgun (WGS) entry which is preliminary data.</text>
</comment>
<feature type="transmembrane region" description="Helical" evidence="3">
    <location>
        <begin position="145"/>
        <end position="164"/>
    </location>
</feature>
<dbReference type="InterPro" id="IPR001867">
    <property type="entry name" value="OmpR/PhoB-type_DNA-bd"/>
</dbReference>
<organism evidence="5 6">
    <name type="scientific">Marinicella sediminis</name>
    <dbReference type="NCBI Taxonomy" id="1792834"/>
    <lineage>
        <taxon>Bacteria</taxon>
        <taxon>Pseudomonadati</taxon>
        <taxon>Pseudomonadota</taxon>
        <taxon>Gammaproteobacteria</taxon>
        <taxon>Lysobacterales</taxon>
        <taxon>Marinicellaceae</taxon>
        <taxon>Marinicella</taxon>
    </lineage>
</organism>
<protein>
    <submittedName>
        <fullName evidence="5">Winged helix-turn-helix domain-containing protein</fullName>
    </submittedName>
</protein>
<feature type="DNA-binding region" description="OmpR/PhoB-type" evidence="2">
    <location>
        <begin position="27"/>
        <end position="125"/>
    </location>
</feature>
<dbReference type="SMART" id="SM00862">
    <property type="entry name" value="Trans_reg_C"/>
    <property type="match status" value="1"/>
</dbReference>
<evidence type="ECO:0000256" key="3">
    <source>
        <dbReference type="SAM" id="Phobius"/>
    </source>
</evidence>
<reference evidence="6" key="1">
    <citation type="journal article" date="2019" name="Int. J. Syst. Evol. Microbiol.">
        <title>The Global Catalogue of Microorganisms (GCM) 10K type strain sequencing project: providing services to taxonomists for standard genome sequencing and annotation.</title>
        <authorList>
            <consortium name="The Broad Institute Genomics Platform"/>
            <consortium name="The Broad Institute Genome Sequencing Center for Infectious Disease"/>
            <person name="Wu L."/>
            <person name="Ma J."/>
        </authorList>
    </citation>
    <scope>NUCLEOTIDE SEQUENCE [LARGE SCALE GENOMIC DNA]</scope>
    <source>
        <strain evidence="6">KCTC 42953</strain>
    </source>
</reference>
<feature type="domain" description="OmpR/PhoB-type" evidence="4">
    <location>
        <begin position="27"/>
        <end position="125"/>
    </location>
</feature>
<keyword evidence="3" id="KW-0812">Transmembrane</keyword>
<evidence type="ECO:0000259" key="4">
    <source>
        <dbReference type="PROSITE" id="PS51755"/>
    </source>
</evidence>
<dbReference type="Gene3D" id="1.10.10.10">
    <property type="entry name" value="Winged helix-like DNA-binding domain superfamily/Winged helix DNA-binding domain"/>
    <property type="match status" value="1"/>
</dbReference>
<proteinExistence type="predicted"/>
<accession>A0ABV7JCP2</accession>
<dbReference type="InterPro" id="IPR011990">
    <property type="entry name" value="TPR-like_helical_dom_sf"/>
</dbReference>
<evidence type="ECO:0000313" key="6">
    <source>
        <dbReference type="Proteomes" id="UP001595533"/>
    </source>
</evidence>
<evidence type="ECO:0000256" key="1">
    <source>
        <dbReference type="ARBA" id="ARBA00023125"/>
    </source>
</evidence>
<dbReference type="SUPFAM" id="SSF46894">
    <property type="entry name" value="C-terminal effector domain of the bipartite response regulators"/>
    <property type="match status" value="1"/>
</dbReference>
<evidence type="ECO:0000256" key="2">
    <source>
        <dbReference type="PROSITE-ProRule" id="PRU01091"/>
    </source>
</evidence>
<evidence type="ECO:0000313" key="5">
    <source>
        <dbReference type="EMBL" id="MFC3195729.1"/>
    </source>
</evidence>
<gene>
    <name evidence="5" type="ORF">ACFODZ_15850</name>
</gene>
<dbReference type="Proteomes" id="UP001595533">
    <property type="component" value="Unassembled WGS sequence"/>
</dbReference>
<dbReference type="CDD" id="cd00383">
    <property type="entry name" value="trans_reg_C"/>
    <property type="match status" value="1"/>
</dbReference>
<dbReference type="InterPro" id="IPR016032">
    <property type="entry name" value="Sig_transdc_resp-reg_C-effctor"/>
</dbReference>
<keyword evidence="3" id="KW-1133">Transmembrane helix</keyword>
<keyword evidence="6" id="KW-1185">Reference proteome</keyword>
<dbReference type="RefSeq" id="WP_077412513.1">
    <property type="nucleotide sequence ID" value="NZ_JBHRTS010000010.1"/>
</dbReference>
<name>A0ABV7JCP2_9GAMM</name>
<keyword evidence="1 2" id="KW-0238">DNA-binding</keyword>
<dbReference type="PROSITE" id="PS51755">
    <property type="entry name" value="OMPR_PHOB"/>
    <property type="match status" value="1"/>
</dbReference>
<dbReference type="Gene3D" id="1.25.40.10">
    <property type="entry name" value="Tetratricopeptide repeat domain"/>
    <property type="match status" value="1"/>
</dbReference>
<dbReference type="Pfam" id="PF00486">
    <property type="entry name" value="Trans_reg_C"/>
    <property type="match status" value="1"/>
</dbReference>
<dbReference type="InterPro" id="IPR036388">
    <property type="entry name" value="WH-like_DNA-bd_sf"/>
</dbReference>
<dbReference type="EMBL" id="JBHRTS010000010">
    <property type="protein sequence ID" value="MFC3195729.1"/>
    <property type="molecule type" value="Genomic_DNA"/>
</dbReference>
<keyword evidence="3" id="KW-0472">Membrane</keyword>